<dbReference type="InterPro" id="IPR041522">
    <property type="entry name" value="CdaR_GGDEF"/>
</dbReference>
<dbReference type="InterPro" id="IPR018060">
    <property type="entry name" value="HTH_AraC"/>
</dbReference>
<feature type="transmembrane region" description="Helical" evidence="4">
    <location>
        <begin position="289"/>
        <end position="313"/>
    </location>
</feature>
<dbReference type="Pfam" id="PF17853">
    <property type="entry name" value="GGDEF_2"/>
    <property type="match status" value="1"/>
</dbReference>
<feature type="domain" description="HTH araC/xylS-type" evidence="5">
    <location>
        <begin position="637"/>
        <end position="735"/>
    </location>
</feature>
<dbReference type="STRING" id="1850517.A8708_13365"/>
<dbReference type="SMART" id="SM00342">
    <property type="entry name" value="HTH_ARAC"/>
    <property type="match status" value="1"/>
</dbReference>
<dbReference type="PRINTS" id="PR00032">
    <property type="entry name" value="HTHARAC"/>
</dbReference>
<comment type="caution">
    <text evidence="6">The sequence shown here is derived from an EMBL/GenBank/DDBJ whole genome shotgun (WGS) entry which is preliminary data.</text>
</comment>
<evidence type="ECO:0000313" key="6">
    <source>
        <dbReference type="EMBL" id="OAS14377.1"/>
    </source>
</evidence>
<dbReference type="AlphaFoldDB" id="A0A197ZZU7"/>
<gene>
    <name evidence="6" type="ORF">A8708_13365</name>
</gene>
<accession>A0A197ZZU7</accession>
<dbReference type="InterPro" id="IPR009057">
    <property type="entry name" value="Homeodomain-like_sf"/>
</dbReference>
<dbReference type="Gene3D" id="1.10.10.60">
    <property type="entry name" value="Homeodomain-like"/>
    <property type="match status" value="2"/>
</dbReference>
<keyword evidence="4" id="KW-0812">Transmembrane</keyword>
<keyword evidence="7" id="KW-1185">Reference proteome</keyword>
<dbReference type="RefSeq" id="WP_068669936.1">
    <property type="nucleotide sequence ID" value="NZ_LYPB01000090.1"/>
</dbReference>
<keyword evidence="4" id="KW-0472">Membrane</keyword>
<dbReference type="PANTHER" id="PTHR43280:SF34">
    <property type="entry name" value="ARAC-FAMILY TRANSCRIPTIONAL REGULATOR"/>
    <property type="match status" value="1"/>
</dbReference>
<evidence type="ECO:0000259" key="5">
    <source>
        <dbReference type="PROSITE" id="PS01124"/>
    </source>
</evidence>
<organism evidence="6 7">
    <name type="scientific">Paenibacillus oryzisoli</name>
    <dbReference type="NCBI Taxonomy" id="1850517"/>
    <lineage>
        <taxon>Bacteria</taxon>
        <taxon>Bacillati</taxon>
        <taxon>Bacillota</taxon>
        <taxon>Bacilli</taxon>
        <taxon>Bacillales</taxon>
        <taxon>Paenibacillaceae</taxon>
        <taxon>Paenibacillus</taxon>
    </lineage>
</organism>
<proteinExistence type="predicted"/>
<evidence type="ECO:0000256" key="4">
    <source>
        <dbReference type="SAM" id="Phobius"/>
    </source>
</evidence>
<dbReference type="PANTHER" id="PTHR43280">
    <property type="entry name" value="ARAC-FAMILY TRANSCRIPTIONAL REGULATOR"/>
    <property type="match status" value="1"/>
</dbReference>
<dbReference type="OrthoDB" id="2650757at2"/>
<evidence type="ECO:0000256" key="3">
    <source>
        <dbReference type="ARBA" id="ARBA00023163"/>
    </source>
</evidence>
<keyword evidence="1" id="KW-0805">Transcription regulation</keyword>
<keyword evidence="2" id="KW-0238">DNA-binding</keyword>
<dbReference type="EMBL" id="LYPB01000090">
    <property type="protein sequence ID" value="OAS14377.1"/>
    <property type="molecule type" value="Genomic_DNA"/>
</dbReference>
<dbReference type="InterPro" id="IPR020449">
    <property type="entry name" value="Tscrpt_reg_AraC-type_HTH"/>
</dbReference>
<dbReference type="Proteomes" id="UP000078454">
    <property type="component" value="Unassembled WGS sequence"/>
</dbReference>
<keyword evidence="3" id="KW-0804">Transcription</keyword>
<dbReference type="GO" id="GO:0043565">
    <property type="term" value="F:sequence-specific DNA binding"/>
    <property type="evidence" value="ECO:0007669"/>
    <property type="project" value="InterPro"/>
</dbReference>
<dbReference type="InterPro" id="IPR018062">
    <property type="entry name" value="HTH_AraC-typ_CS"/>
</dbReference>
<dbReference type="Pfam" id="PF12833">
    <property type="entry name" value="HTH_18"/>
    <property type="match status" value="1"/>
</dbReference>
<dbReference type="GO" id="GO:0003700">
    <property type="term" value="F:DNA-binding transcription factor activity"/>
    <property type="evidence" value="ECO:0007669"/>
    <property type="project" value="InterPro"/>
</dbReference>
<sequence>MNPFKTQKGFYKILVMFIVAISIPAITIGYLGIRNSTTHIIRQVDKSSNFLLLEKKLFIEQQMSEIENVMKQIMASDEVWKMFEPNVTYATRSQTMVEVIKYFNKLVGTNKMITSIYLINKEEDYVITDSKYSLNDFYDQDILRTDPRGIFTVLQPRKVIMLNGIQRNLLSTVRTFKDVSSNAAMQIVVNMDYRDFLSSLQTSENPKPMDLLIFNDNNQIIVNNTGIEQELLQKELTIIRNAEGSSLQHTINDSTYFMSKTHSDLLGWSVVYEQPFEQVVDSTKLLRNVLIYSLLIVLLLSFVMAYLFSYFLYRPLARLVSDIRKRMKIGKGRDEYTLIDGAVNTLFQENHTLQSQFGLAFPFMKQHSVFELLSGKVWDDEKFHAIVQLLGKSFDMSRFVVGVFDFENKELTDSLIEKVELFFDERFQATLHSSMSERRLVIIVNTELEKDDIYELFGELKETLNEADVEITLAISPVFESLDKLFLAYQEALQLLNRKFFIGKNEMIVKETVDVTESNGRFYDKNLEETLLDSIRSQNLEKSMEVVSDLVRMLASQPYSIAYVKYAIFQVCTNIIGALAEVGGRLEEAGIDGPSIWNSVQSADTLAELEQLLIRFISQSMNVTADLKHKQHTELVGKTMEFIQRHYHLDLSLKDVSTNVYLSPGYLSSIFKMETGMTILDYITQVRMEEAVKLIMSSDAKIQDVALAVGYNNTQSFIRLFKKAYKMTPLEYRRKIILT</sequence>
<name>A0A197ZZU7_9BACL</name>
<evidence type="ECO:0000313" key="7">
    <source>
        <dbReference type="Proteomes" id="UP000078454"/>
    </source>
</evidence>
<reference evidence="6 7" key="1">
    <citation type="submission" date="2016-05" db="EMBL/GenBank/DDBJ databases">
        <title>Paenibacillus sp. 1ZS3-15 nov., isolated from the rhizosphere soil.</title>
        <authorList>
            <person name="Zhang X.X."/>
            <person name="Zhang J."/>
        </authorList>
    </citation>
    <scope>NUCLEOTIDE SEQUENCE [LARGE SCALE GENOMIC DNA]</scope>
    <source>
        <strain evidence="6 7">1ZS3-15</strain>
    </source>
</reference>
<dbReference type="PROSITE" id="PS00041">
    <property type="entry name" value="HTH_ARAC_FAMILY_1"/>
    <property type="match status" value="1"/>
</dbReference>
<keyword evidence="4" id="KW-1133">Transmembrane helix</keyword>
<feature type="transmembrane region" description="Helical" evidence="4">
    <location>
        <begin position="13"/>
        <end position="33"/>
    </location>
</feature>
<dbReference type="PROSITE" id="PS01124">
    <property type="entry name" value="HTH_ARAC_FAMILY_2"/>
    <property type="match status" value="1"/>
</dbReference>
<evidence type="ECO:0000256" key="1">
    <source>
        <dbReference type="ARBA" id="ARBA00023015"/>
    </source>
</evidence>
<evidence type="ECO:0000256" key="2">
    <source>
        <dbReference type="ARBA" id="ARBA00023125"/>
    </source>
</evidence>
<dbReference type="SUPFAM" id="SSF46689">
    <property type="entry name" value="Homeodomain-like"/>
    <property type="match status" value="2"/>
</dbReference>
<protein>
    <recommendedName>
        <fullName evidence="5">HTH araC/xylS-type domain-containing protein</fullName>
    </recommendedName>
</protein>